<feature type="transmembrane region" description="Helical" evidence="7">
    <location>
        <begin position="92"/>
        <end position="116"/>
    </location>
</feature>
<evidence type="ECO:0000256" key="3">
    <source>
        <dbReference type="ARBA" id="ARBA00022475"/>
    </source>
</evidence>
<comment type="caution">
    <text evidence="9">The sequence shown here is derived from an EMBL/GenBank/DDBJ whole genome shotgun (WGS) entry which is preliminary data.</text>
</comment>
<keyword evidence="3" id="KW-1003">Cell membrane</keyword>
<sequence>MMNGESNVSLSNKTSPQMIKVRRKKKISIWRILVYIILIAGSIIMLFPFAWLLRSSLMGTAQIFTFPPEWVPRPFVWSNYSESLTIVPFHKYFLNTMTIEFFAVSGVLISSTVSAYSFARLRWPGRDIIFACVLSTMMLPYAVTLIPVFMGWKALGAVNTILPLTVPAWFGGGAFNIFLLRQFFRTIPRELDEAAYIDGASPLKVLVTVIIPLSKPAIIVVALFTFIGAWNDFLGPLIYLNDDSKFTLALGLASFKGMYNAQWGYLMAASATIVAPIIVLFFFMQRYFIEGIALTGTKG</sequence>
<evidence type="ECO:0000259" key="8">
    <source>
        <dbReference type="PROSITE" id="PS50928"/>
    </source>
</evidence>
<dbReference type="Pfam" id="PF00528">
    <property type="entry name" value="BPD_transp_1"/>
    <property type="match status" value="1"/>
</dbReference>
<dbReference type="Gene3D" id="1.10.3720.10">
    <property type="entry name" value="MetI-like"/>
    <property type="match status" value="1"/>
</dbReference>
<feature type="transmembrane region" description="Helical" evidence="7">
    <location>
        <begin position="263"/>
        <end position="283"/>
    </location>
</feature>
<feature type="transmembrane region" description="Helical" evidence="7">
    <location>
        <begin position="128"/>
        <end position="149"/>
    </location>
</feature>
<dbReference type="PANTHER" id="PTHR43744:SF12">
    <property type="entry name" value="ABC TRANSPORTER PERMEASE PROTEIN MG189-RELATED"/>
    <property type="match status" value="1"/>
</dbReference>
<evidence type="ECO:0000313" key="9">
    <source>
        <dbReference type="EMBL" id="MDQ0345122.1"/>
    </source>
</evidence>
<keyword evidence="10" id="KW-1185">Reference proteome</keyword>
<protein>
    <submittedName>
        <fullName evidence="9">Multiple sugar transport system permease protein</fullName>
    </submittedName>
</protein>
<organism evidence="9 10">
    <name type="scientific">Lederbergia wuyishanensis</name>
    <dbReference type="NCBI Taxonomy" id="1347903"/>
    <lineage>
        <taxon>Bacteria</taxon>
        <taxon>Bacillati</taxon>
        <taxon>Bacillota</taxon>
        <taxon>Bacilli</taxon>
        <taxon>Bacillales</taxon>
        <taxon>Bacillaceae</taxon>
        <taxon>Lederbergia</taxon>
    </lineage>
</organism>
<proteinExistence type="inferred from homology"/>
<dbReference type="SUPFAM" id="SSF161098">
    <property type="entry name" value="MetI-like"/>
    <property type="match status" value="1"/>
</dbReference>
<evidence type="ECO:0000256" key="2">
    <source>
        <dbReference type="ARBA" id="ARBA00022448"/>
    </source>
</evidence>
<comment type="similarity">
    <text evidence="7">Belongs to the binding-protein-dependent transport system permease family.</text>
</comment>
<name>A0ABU0D9L4_9BACI</name>
<keyword evidence="9" id="KW-0762">Sugar transport</keyword>
<evidence type="ECO:0000256" key="5">
    <source>
        <dbReference type="ARBA" id="ARBA00022989"/>
    </source>
</evidence>
<keyword evidence="6 7" id="KW-0472">Membrane</keyword>
<dbReference type="PANTHER" id="PTHR43744">
    <property type="entry name" value="ABC TRANSPORTER PERMEASE PROTEIN MG189-RELATED-RELATED"/>
    <property type="match status" value="1"/>
</dbReference>
<gene>
    <name evidence="9" type="ORF">J2S14_003969</name>
</gene>
<comment type="subcellular location">
    <subcellularLocation>
        <location evidence="1 7">Cell membrane</location>
        <topology evidence="1 7">Multi-pass membrane protein</topology>
    </subcellularLocation>
</comment>
<dbReference type="PROSITE" id="PS50928">
    <property type="entry name" value="ABC_TM1"/>
    <property type="match status" value="1"/>
</dbReference>
<evidence type="ECO:0000256" key="4">
    <source>
        <dbReference type="ARBA" id="ARBA00022692"/>
    </source>
</evidence>
<dbReference type="InterPro" id="IPR000515">
    <property type="entry name" value="MetI-like"/>
</dbReference>
<dbReference type="Proteomes" id="UP001232343">
    <property type="component" value="Unassembled WGS sequence"/>
</dbReference>
<keyword evidence="2 7" id="KW-0813">Transport</keyword>
<keyword evidence="5 7" id="KW-1133">Transmembrane helix</keyword>
<accession>A0ABU0D9L4</accession>
<feature type="transmembrane region" description="Helical" evidence="7">
    <location>
        <begin position="205"/>
        <end position="230"/>
    </location>
</feature>
<feature type="transmembrane region" description="Helical" evidence="7">
    <location>
        <begin position="161"/>
        <end position="184"/>
    </location>
</feature>
<feature type="domain" description="ABC transmembrane type-1" evidence="8">
    <location>
        <begin position="93"/>
        <end position="284"/>
    </location>
</feature>
<dbReference type="InterPro" id="IPR035906">
    <property type="entry name" value="MetI-like_sf"/>
</dbReference>
<evidence type="ECO:0000256" key="7">
    <source>
        <dbReference type="RuleBase" id="RU363032"/>
    </source>
</evidence>
<dbReference type="EMBL" id="JAUSUO010000013">
    <property type="protein sequence ID" value="MDQ0345122.1"/>
    <property type="molecule type" value="Genomic_DNA"/>
</dbReference>
<evidence type="ECO:0000256" key="6">
    <source>
        <dbReference type="ARBA" id="ARBA00023136"/>
    </source>
</evidence>
<keyword evidence="4 7" id="KW-0812">Transmembrane</keyword>
<evidence type="ECO:0000256" key="1">
    <source>
        <dbReference type="ARBA" id="ARBA00004651"/>
    </source>
</evidence>
<dbReference type="CDD" id="cd06261">
    <property type="entry name" value="TM_PBP2"/>
    <property type="match status" value="1"/>
</dbReference>
<feature type="transmembrane region" description="Helical" evidence="7">
    <location>
        <begin position="32"/>
        <end position="53"/>
    </location>
</feature>
<reference evidence="9 10" key="1">
    <citation type="submission" date="2023-07" db="EMBL/GenBank/DDBJ databases">
        <title>Genomic Encyclopedia of Type Strains, Phase IV (KMG-IV): sequencing the most valuable type-strain genomes for metagenomic binning, comparative biology and taxonomic classification.</title>
        <authorList>
            <person name="Goeker M."/>
        </authorList>
    </citation>
    <scope>NUCLEOTIDE SEQUENCE [LARGE SCALE GENOMIC DNA]</scope>
    <source>
        <strain evidence="9 10">DSM 27848</strain>
    </source>
</reference>
<evidence type="ECO:0000313" key="10">
    <source>
        <dbReference type="Proteomes" id="UP001232343"/>
    </source>
</evidence>